<proteinExistence type="inferred from homology"/>
<dbReference type="InterPro" id="IPR050090">
    <property type="entry name" value="Tyrosine_recombinase_XerCD"/>
</dbReference>
<evidence type="ECO:0000256" key="1">
    <source>
        <dbReference type="ARBA" id="ARBA00003283"/>
    </source>
</evidence>
<evidence type="ECO:0000259" key="8">
    <source>
        <dbReference type="PROSITE" id="PS51900"/>
    </source>
</evidence>
<dbReference type="SUPFAM" id="SSF56349">
    <property type="entry name" value="DNA breaking-rejoining enzymes"/>
    <property type="match status" value="1"/>
</dbReference>
<organism evidence="9 10">
    <name type="scientific">Herbinix hemicellulosilytica</name>
    <dbReference type="NCBI Taxonomy" id="1564487"/>
    <lineage>
        <taxon>Bacteria</taxon>
        <taxon>Bacillati</taxon>
        <taxon>Bacillota</taxon>
        <taxon>Clostridia</taxon>
        <taxon>Lachnospirales</taxon>
        <taxon>Lachnospiraceae</taxon>
        <taxon>Herbinix</taxon>
    </lineage>
</organism>
<evidence type="ECO:0000259" key="7">
    <source>
        <dbReference type="PROSITE" id="PS51898"/>
    </source>
</evidence>
<keyword evidence="3" id="KW-0229">DNA integration</keyword>
<evidence type="ECO:0008006" key="11">
    <source>
        <dbReference type="Google" id="ProtNLM"/>
    </source>
</evidence>
<dbReference type="PROSITE" id="PS51898">
    <property type="entry name" value="TYR_RECOMBINASE"/>
    <property type="match status" value="1"/>
</dbReference>
<dbReference type="RefSeq" id="WP_103202705.1">
    <property type="nucleotide sequence ID" value="NZ_CVTD020000015.1"/>
</dbReference>
<feature type="domain" description="Tyr recombinase" evidence="7">
    <location>
        <begin position="101"/>
        <end position="276"/>
    </location>
</feature>
<evidence type="ECO:0000313" key="9">
    <source>
        <dbReference type="EMBL" id="CRZ34615.1"/>
    </source>
</evidence>
<dbReference type="InterPro" id="IPR004107">
    <property type="entry name" value="Integrase_SAM-like_N"/>
</dbReference>
<protein>
    <recommendedName>
        <fullName evidence="11">Integrase/recombinase XerD</fullName>
    </recommendedName>
</protein>
<dbReference type="GO" id="GO:0015074">
    <property type="term" value="P:DNA integration"/>
    <property type="evidence" value="ECO:0007669"/>
    <property type="project" value="UniProtKB-KW"/>
</dbReference>
<feature type="domain" description="Core-binding (CB)" evidence="8">
    <location>
        <begin position="5"/>
        <end position="85"/>
    </location>
</feature>
<dbReference type="AlphaFoldDB" id="A0A0H5SHR4"/>
<evidence type="ECO:0000256" key="4">
    <source>
        <dbReference type="ARBA" id="ARBA00023125"/>
    </source>
</evidence>
<sequence>MLTKALLVNQVEEFLTELKYNEKADNTIKKYAGNLNCFFNWLDDETEITKDLMLNFKKHLIDSGFETSTINSYIVTVNKYLKWLGYKELVVKQLKQQRKNSLEDVLNVKEYKRLLRFAKAAGKIKIYYIMKVFAMTGIRVSELKYITVENLKSNYIKVTNKGKEREIIIRQDLLRELRKYCRENGIYSGYIFPGKVKGKLISESTIWRNMRKIGGQARVKLSKIHAHSFRHLFAKMYLQEYPNNITELADILGHNSLETTRIYTRSTSQEKREKLEKIKY</sequence>
<dbReference type="Pfam" id="PF00589">
    <property type="entry name" value="Phage_integrase"/>
    <property type="match status" value="1"/>
</dbReference>
<dbReference type="OrthoDB" id="9801717at2"/>
<reference evidence="9 10" key="1">
    <citation type="submission" date="2015-06" db="EMBL/GenBank/DDBJ databases">
        <authorList>
            <person name="Wibberg Daniel"/>
        </authorList>
    </citation>
    <scope>NUCLEOTIDE SEQUENCE [LARGE SCALE GENOMIC DNA]</scope>
    <source>
        <strain evidence="9 10">T3/55T</strain>
    </source>
</reference>
<accession>A0A0H5SHR4</accession>
<dbReference type="InterPro" id="IPR044068">
    <property type="entry name" value="CB"/>
</dbReference>
<dbReference type="Proteomes" id="UP000236497">
    <property type="component" value="Unassembled WGS sequence"/>
</dbReference>
<dbReference type="Pfam" id="PF02899">
    <property type="entry name" value="Phage_int_SAM_1"/>
    <property type="match status" value="1"/>
</dbReference>
<dbReference type="InterPro" id="IPR010998">
    <property type="entry name" value="Integrase_recombinase_N"/>
</dbReference>
<dbReference type="PANTHER" id="PTHR30349:SF89">
    <property type="entry name" value="INTEGRASE_RECOMBINASE"/>
    <property type="match status" value="1"/>
</dbReference>
<keyword evidence="5" id="KW-0233">DNA recombination</keyword>
<gene>
    <name evidence="9" type="ORF">HHT355_1414</name>
</gene>
<dbReference type="InterPro" id="IPR011010">
    <property type="entry name" value="DNA_brk_join_enz"/>
</dbReference>
<keyword evidence="10" id="KW-1185">Reference proteome</keyword>
<dbReference type="Gene3D" id="1.10.150.130">
    <property type="match status" value="1"/>
</dbReference>
<evidence type="ECO:0000256" key="2">
    <source>
        <dbReference type="ARBA" id="ARBA00008857"/>
    </source>
</evidence>
<comment type="similarity">
    <text evidence="2">Belongs to the 'phage' integrase family.</text>
</comment>
<dbReference type="PROSITE" id="PS51900">
    <property type="entry name" value="CB"/>
    <property type="match status" value="1"/>
</dbReference>
<dbReference type="Gene3D" id="1.10.443.10">
    <property type="entry name" value="Intergrase catalytic core"/>
    <property type="match status" value="1"/>
</dbReference>
<dbReference type="GO" id="GO:0006310">
    <property type="term" value="P:DNA recombination"/>
    <property type="evidence" value="ECO:0007669"/>
    <property type="project" value="UniProtKB-KW"/>
</dbReference>
<dbReference type="GO" id="GO:0003677">
    <property type="term" value="F:DNA binding"/>
    <property type="evidence" value="ECO:0007669"/>
    <property type="project" value="UniProtKB-UniRule"/>
</dbReference>
<dbReference type="InterPro" id="IPR013762">
    <property type="entry name" value="Integrase-like_cat_sf"/>
</dbReference>
<evidence type="ECO:0000256" key="3">
    <source>
        <dbReference type="ARBA" id="ARBA00022908"/>
    </source>
</evidence>
<evidence type="ECO:0000256" key="6">
    <source>
        <dbReference type="PROSITE-ProRule" id="PRU01248"/>
    </source>
</evidence>
<dbReference type="PANTHER" id="PTHR30349">
    <property type="entry name" value="PHAGE INTEGRASE-RELATED"/>
    <property type="match status" value="1"/>
</dbReference>
<keyword evidence="4 6" id="KW-0238">DNA-binding</keyword>
<evidence type="ECO:0000256" key="5">
    <source>
        <dbReference type="ARBA" id="ARBA00023172"/>
    </source>
</evidence>
<name>A0A0H5SHR4_HERHM</name>
<comment type="function">
    <text evidence="1">Site-specific tyrosine recombinase, which acts by catalyzing the cutting and rejoining of the recombining DNA molecules.</text>
</comment>
<dbReference type="InterPro" id="IPR002104">
    <property type="entry name" value="Integrase_catalytic"/>
</dbReference>
<dbReference type="EMBL" id="CVTD020000015">
    <property type="protein sequence ID" value="CRZ34615.1"/>
    <property type="molecule type" value="Genomic_DNA"/>
</dbReference>
<evidence type="ECO:0000313" key="10">
    <source>
        <dbReference type="Proteomes" id="UP000236497"/>
    </source>
</evidence>